<organism evidence="3 4">
    <name type="scientific">Bifidobacterium parmae</name>
    <dbReference type="NCBI Taxonomy" id="361854"/>
    <lineage>
        <taxon>Bacteria</taxon>
        <taxon>Bacillati</taxon>
        <taxon>Actinomycetota</taxon>
        <taxon>Actinomycetes</taxon>
        <taxon>Bifidobacteriales</taxon>
        <taxon>Bifidobacteriaceae</taxon>
        <taxon>Bifidobacterium</taxon>
    </lineage>
</organism>
<evidence type="ECO:0000256" key="1">
    <source>
        <dbReference type="SAM" id="Coils"/>
    </source>
</evidence>
<dbReference type="Gene3D" id="3.40.50.300">
    <property type="entry name" value="P-loop containing nucleotide triphosphate hydrolases"/>
    <property type="match status" value="2"/>
</dbReference>
<reference evidence="3 4" key="1">
    <citation type="submission" date="2017-07" db="EMBL/GenBank/DDBJ databases">
        <title>Bifidobacterium novel species.</title>
        <authorList>
            <person name="Lugli G.A."/>
            <person name="Milani C."/>
            <person name="Duranti S."/>
            <person name="Mangifesta M."/>
        </authorList>
    </citation>
    <scope>NUCLEOTIDE SEQUENCE [LARGE SCALE GENOMIC DNA]</scope>
    <source>
        <strain evidence="3 4">77</strain>
    </source>
</reference>
<comment type="caution">
    <text evidence="3">The sequence shown here is derived from an EMBL/GenBank/DDBJ whole genome shotgun (WGS) entry which is preliminary data.</text>
</comment>
<dbReference type="GO" id="GO:0006302">
    <property type="term" value="P:double-strand break repair"/>
    <property type="evidence" value="ECO:0007669"/>
    <property type="project" value="InterPro"/>
</dbReference>
<evidence type="ECO:0000313" key="4">
    <source>
        <dbReference type="Proteomes" id="UP000235034"/>
    </source>
</evidence>
<dbReference type="Proteomes" id="UP000235034">
    <property type="component" value="Unassembled WGS sequence"/>
</dbReference>
<name>A0A2N5IZC1_9BIFI</name>
<gene>
    <name evidence="3" type="ORF">Uis4E_1700</name>
</gene>
<evidence type="ECO:0000259" key="2">
    <source>
        <dbReference type="Pfam" id="PF13476"/>
    </source>
</evidence>
<feature type="coiled-coil region" evidence="1">
    <location>
        <begin position="349"/>
        <end position="438"/>
    </location>
</feature>
<accession>A0A2N5IZC1</accession>
<feature type="domain" description="Rad50/SbcC-type AAA" evidence="2">
    <location>
        <begin position="19"/>
        <end position="68"/>
    </location>
</feature>
<keyword evidence="4" id="KW-1185">Reference proteome</keyword>
<dbReference type="EMBL" id="NMWT01000025">
    <property type="protein sequence ID" value="PLS27304.1"/>
    <property type="molecule type" value="Genomic_DNA"/>
</dbReference>
<dbReference type="OrthoDB" id="975794at2"/>
<dbReference type="Pfam" id="PF13476">
    <property type="entry name" value="AAA_23"/>
    <property type="match status" value="1"/>
</dbReference>
<dbReference type="InterPro" id="IPR027417">
    <property type="entry name" value="P-loop_NTPase"/>
</dbReference>
<sequence>MGSTFTITSITVGGHPERRDSTVSFRRGLNVICGPSNSGKSWVLHCIDYMFGSKAGDFSLTASDGYTHVIMTVDTGEGTLTLRRPIGIGHNDVTVDSSDSRVQSGTYKCGNASANSLPLSHVWLKLIGFDDPERFNIIRNKDYLGGALTWRIFAHALYADETSISKSEPILLPPQKTGDTAFKSALATLIAGRSFSDISCEEPPAMKRRNNNAVIAYLETRPEAIRSRMDFIDRTLDTGDSEPLREEFDALDGEIVGMQESLRKATADGRRIMSCLHEARDHIAEADMLRRRYEELASSYNARLQRFDFVVEGLELTDRYPRPMICPVCNQVLPDDEQTEIIHPSKEERDLLQAKLAGLMQTMDELDAERERYVKRERELVGRSKSVDDVIRRLLSRLDELKGKVDDHNAVISMRGERQRLEAELDEVRGEIERRKTMTFPKGDFDAFEHYPSDFWDVMSGILLDTLGACGFPRLKDARLSRELFDVVVNGKEKKREGKGYRSFVNTVLLLSLHDYFASAHATYDPGILMIDTPLLGLDDPQQDPELKEMRETIPAALYDYLASKNEVGQLFIVDNTKFMPDLDGLEGRCNIVRFTKRTNDGRYGFLLDATDDDFKDGSEEG</sequence>
<dbReference type="RefSeq" id="WP_101622784.1">
    <property type="nucleotide sequence ID" value="NZ_NMWT01000025.1"/>
</dbReference>
<dbReference type="AlphaFoldDB" id="A0A2N5IZC1"/>
<dbReference type="InterPro" id="IPR038729">
    <property type="entry name" value="Rad50/SbcC_AAA"/>
</dbReference>
<proteinExistence type="predicted"/>
<dbReference type="GO" id="GO:0016887">
    <property type="term" value="F:ATP hydrolysis activity"/>
    <property type="evidence" value="ECO:0007669"/>
    <property type="project" value="InterPro"/>
</dbReference>
<dbReference type="SUPFAM" id="SSF52540">
    <property type="entry name" value="P-loop containing nucleoside triphosphate hydrolases"/>
    <property type="match status" value="1"/>
</dbReference>
<protein>
    <recommendedName>
        <fullName evidence="2">Rad50/SbcC-type AAA domain-containing protein</fullName>
    </recommendedName>
</protein>
<keyword evidence="1" id="KW-0175">Coiled coil</keyword>
<evidence type="ECO:0000313" key="3">
    <source>
        <dbReference type="EMBL" id="PLS27304.1"/>
    </source>
</evidence>